<accession>A0A9P0A2G0</accession>
<dbReference type="Proteomes" id="UP001152759">
    <property type="component" value="Chromosome 10"/>
</dbReference>
<evidence type="ECO:0000313" key="2">
    <source>
        <dbReference type="Proteomes" id="UP001152759"/>
    </source>
</evidence>
<name>A0A9P0A2G0_BEMTA</name>
<proteinExistence type="predicted"/>
<reference evidence="1" key="1">
    <citation type="submission" date="2021-12" db="EMBL/GenBank/DDBJ databases">
        <authorList>
            <person name="King R."/>
        </authorList>
    </citation>
    <scope>NUCLEOTIDE SEQUENCE</scope>
</reference>
<gene>
    <name evidence="1" type="ORF">BEMITA_LOCUS2346</name>
</gene>
<keyword evidence="2" id="KW-1185">Reference proteome</keyword>
<protein>
    <submittedName>
        <fullName evidence="1">Uncharacterized protein</fullName>
    </submittedName>
</protein>
<dbReference type="AlphaFoldDB" id="A0A9P0A2G0"/>
<evidence type="ECO:0000313" key="1">
    <source>
        <dbReference type="EMBL" id="CAH0382848.1"/>
    </source>
</evidence>
<dbReference type="EMBL" id="OU963871">
    <property type="protein sequence ID" value="CAH0382848.1"/>
    <property type="molecule type" value="Genomic_DNA"/>
</dbReference>
<sequence>MQRMKKCQAKAVSFVITECAPWPNKGFPGEWPRMPPRGQHVDKHAKCVRRCRCAYDDASEEEATLVRCIDKCHETWYWENRKYWEINRDRWRRRRSLPNKINKFFSAASAAFKFPPSG</sequence>
<organism evidence="1 2">
    <name type="scientific">Bemisia tabaci</name>
    <name type="common">Sweetpotato whitefly</name>
    <name type="synonym">Aleurodes tabaci</name>
    <dbReference type="NCBI Taxonomy" id="7038"/>
    <lineage>
        <taxon>Eukaryota</taxon>
        <taxon>Metazoa</taxon>
        <taxon>Ecdysozoa</taxon>
        <taxon>Arthropoda</taxon>
        <taxon>Hexapoda</taxon>
        <taxon>Insecta</taxon>
        <taxon>Pterygota</taxon>
        <taxon>Neoptera</taxon>
        <taxon>Paraneoptera</taxon>
        <taxon>Hemiptera</taxon>
        <taxon>Sternorrhyncha</taxon>
        <taxon>Aleyrodoidea</taxon>
        <taxon>Aleyrodidae</taxon>
        <taxon>Aleyrodinae</taxon>
        <taxon>Bemisia</taxon>
    </lineage>
</organism>